<feature type="region of interest" description="Disordered" evidence="1">
    <location>
        <begin position="34"/>
        <end position="103"/>
    </location>
</feature>
<feature type="compositionally biased region" description="Polar residues" evidence="1">
    <location>
        <begin position="93"/>
        <end position="103"/>
    </location>
</feature>
<protein>
    <recommendedName>
        <fullName evidence="4">Argininosuccinate lyase</fullName>
    </recommendedName>
</protein>
<gene>
    <name evidence="2" type="ORF">LZ016_12870</name>
</gene>
<organism evidence="2 3">
    <name type="scientific">Sphingomonas telluris</name>
    <dbReference type="NCBI Taxonomy" id="2907998"/>
    <lineage>
        <taxon>Bacteria</taxon>
        <taxon>Pseudomonadati</taxon>
        <taxon>Pseudomonadota</taxon>
        <taxon>Alphaproteobacteria</taxon>
        <taxon>Sphingomonadales</taxon>
        <taxon>Sphingomonadaceae</taxon>
        <taxon>Sphingomonas</taxon>
    </lineage>
</organism>
<dbReference type="PROSITE" id="PS51257">
    <property type="entry name" value="PROKAR_LIPOPROTEIN"/>
    <property type="match status" value="1"/>
</dbReference>
<evidence type="ECO:0000313" key="2">
    <source>
        <dbReference type="EMBL" id="MCH8616986.1"/>
    </source>
</evidence>
<name>A0ABS9VPT5_9SPHN</name>
<dbReference type="Proteomes" id="UP001203058">
    <property type="component" value="Unassembled WGS sequence"/>
</dbReference>
<sequence>MVRRLSVLIGITLLCGCGRSADLRPAEGQHLPVKPLMARTTPTANDLLTPPTYANPDRVDELIKKNQPRPSDRFDLPPADGGPAPSTVRVGDETNTTGPSNPE</sequence>
<dbReference type="RefSeq" id="WP_241447864.1">
    <property type="nucleotide sequence ID" value="NZ_JAKZHW010000002.1"/>
</dbReference>
<dbReference type="EMBL" id="JAKZHW010000002">
    <property type="protein sequence ID" value="MCH8616986.1"/>
    <property type="molecule type" value="Genomic_DNA"/>
</dbReference>
<proteinExistence type="predicted"/>
<evidence type="ECO:0008006" key="4">
    <source>
        <dbReference type="Google" id="ProtNLM"/>
    </source>
</evidence>
<comment type="caution">
    <text evidence="2">The sequence shown here is derived from an EMBL/GenBank/DDBJ whole genome shotgun (WGS) entry which is preliminary data.</text>
</comment>
<feature type="compositionally biased region" description="Basic and acidic residues" evidence="1">
    <location>
        <begin position="57"/>
        <end position="75"/>
    </location>
</feature>
<evidence type="ECO:0000256" key="1">
    <source>
        <dbReference type="SAM" id="MobiDB-lite"/>
    </source>
</evidence>
<reference evidence="2 3" key="1">
    <citation type="submission" date="2022-03" db="EMBL/GenBank/DDBJ databases">
        <authorList>
            <person name="Jo J.-H."/>
            <person name="Im W.-T."/>
        </authorList>
    </citation>
    <scope>NUCLEOTIDE SEQUENCE [LARGE SCALE GENOMIC DNA]</scope>
    <source>
        <strain evidence="2 3">SM33</strain>
    </source>
</reference>
<accession>A0ABS9VPT5</accession>
<keyword evidence="3" id="KW-1185">Reference proteome</keyword>
<evidence type="ECO:0000313" key="3">
    <source>
        <dbReference type="Proteomes" id="UP001203058"/>
    </source>
</evidence>